<dbReference type="Proteomes" id="UP000321103">
    <property type="component" value="Unassembled WGS sequence"/>
</dbReference>
<reference evidence="1 2" key="1">
    <citation type="submission" date="2019-07" db="EMBL/GenBank/DDBJ databases">
        <title>Whole genome shotgun sequence of Kocuria turfanensis NBRC 107627.</title>
        <authorList>
            <person name="Hosoyama A."/>
            <person name="Uohara A."/>
            <person name="Ohji S."/>
            <person name="Ichikawa N."/>
        </authorList>
    </citation>
    <scope>NUCLEOTIDE SEQUENCE [LARGE SCALE GENOMIC DNA]</scope>
    <source>
        <strain evidence="1 2">NBRC 107627</strain>
    </source>
</reference>
<accession>A0A512IH44</accession>
<organism evidence="1 2">
    <name type="scientific">Kocuria turfanensis</name>
    <dbReference type="NCBI Taxonomy" id="388357"/>
    <lineage>
        <taxon>Bacteria</taxon>
        <taxon>Bacillati</taxon>
        <taxon>Actinomycetota</taxon>
        <taxon>Actinomycetes</taxon>
        <taxon>Micrococcales</taxon>
        <taxon>Micrococcaceae</taxon>
        <taxon>Kocuria</taxon>
    </lineage>
</organism>
<name>A0A512IH44_9MICC</name>
<comment type="caution">
    <text evidence="1">The sequence shown here is derived from an EMBL/GenBank/DDBJ whole genome shotgun (WGS) entry which is preliminary data.</text>
</comment>
<evidence type="ECO:0000313" key="1">
    <source>
        <dbReference type="EMBL" id="GEO97039.1"/>
    </source>
</evidence>
<gene>
    <name evidence="1" type="ORF">KTU01_31620</name>
</gene>
<keyword evidence="2" id="KW-1185">Reference proteome</keyword>
<sequence length="83" mass="8905">MMATGPMMTGGQNISMCLLPSHLSCGRYDVEEGIDTSFMPSWCRADPTDTLVLRRTTHGAVLTVEKTIGGAYVARLVTAGVTR</sequence>
<evidence type="ECO:0000313" key="2">
    <source>
        <dbReference type="Proteomes" id="UP000321103"/>
    </source>
</evidence>
<protein>
    <submittedName>
        <fullName evidence="1">Uncharacterized protein</fullName>
    </submittedName>
</protein>
<dbReference type="EMBL" id="BJZS01000104">
    <property type="protein sequence ID" value="GEO97039.1"/>
    <property type="molecule type" value="Genomic_DNA"/>
</dbReference>
<proteinExistence type="predicted"/>
<dbReference type="AlphaFoldDB" id="A0A512IH44"/>